<proteinExistence type="predicted"/>
<comment type="caution">
    <text evidence="1">The sequence shown here is derived from an EMBL/GenBank/DDBJ whole genome shotgun (WGS) entry which is preliminary data.</text>
</comment>
<name>A0ABP9QHP5_9PSEU</name>
<gene>
    <name evidence="1" type="ORF">GCM10023321_47170</name>
</gene>
<organism evidence="1 2">
    <name type="scientific">Pseudonocardia eucalypti</name>
    <dbReference type="NCBI Taxonomy" id="648755"/>
    <lineage>
        <taxon>Bacteria</taxon>
        <taxon>Bacillati</taxon>
        <taxon>Actinomycetota</taxon>
        <taxon>Actinomycetes</taxon>
        <taxon>Pseudonocardiales</taxon>
        <taxon>Pseudonocardiaceae</taxon>
        <taxon>Pseudonocardia</taxon>
    </lineage>
</organism>
<protein>
    <recommendedName>
        <fullName evidence="3">Carboxymuconolactone decarboxylase-like domain-containing protein</fullName>
    </recommendedName>
</protein>
<keyword evidence="2" id="KW-1185">Reference proteome</keyword>
<reference evidence="2" key="1">
    <citation type="journal article" date="2019" name="Int. J. Syst. Evol. Microbiol.">
        <title>The Global Catalogue of Microorganisms (GCM) 10K type strain sequencing project: providing services to taxonomists for standard genome sequencing and annotation.</title>
        <authorList>
            <consortium name="The Broad Institute Genomics Platform"/>
            <consortium name="The Broad Institute Genome Sequencing Center for Infectious Disease"/>
            <person name="Wu L."/>
            <person name="Ma J."/>
        </authorList>
    </citation>
    <scope>NUCLEOTIDE SEQUENCE [LARGE SCALE GENOMIC DNA]</scope>
    <source>
        <strain evidence="2">JCM 18303</strain>
    </source>
</reference>
<evidence type="ECO:0000313" key="1">
    <source>
        <dbReference type="EMBL" id="GAA5162095.1"/>
    </source>
</evidence>
<dbReference type="SUPFAM" id="SSF69118">
    <property type="entry name" value="AhpD-like"/>
    <property type="match status" value="1"/>
</dbReference>
<dbReference type="Gene3D" id="1.20.1290.10">
    <property type="entry name" value="AhpD-like"/>
    <property type="match status" value="1"/>
</dbReference>
<sequence>MAAQVRARAVTRLLEGVCTLLWGFPPRLIAPAVGQLGPWRALGWFLGNMPRYERTLATFGPIRTHLLCVAISLVNGCQYCTHGHARALELAYLREHDRLFPLDELGFARLCGLGPAAIRHDLVHAAQRAGLHRDVRALERALTLVGAEQLGATDEDDLRIIHLVRMFGVLTSVGIRHRLAPDEAHSPLNRDHLLKQRYDALRATYG</sequence>
<dbReference type="Proteomes" id="UP001428817">
    <property type="component" value="Unassembled WGS sequence"/>
</dbReference>
<dbReference type="EMBL" id="BAABJP010000026">
    <property type="protein sequence ID" value="GAA5162095.1"/>
    <property type="molecule type" value="Genomic_DNA"/>
</dbReference>
<evidence type="ECO:0008006" key="3">
    <source>
        <dbReference type="Google" id="ProtNLM"/>
    </source>
</evidence>
<evidence type="ECO:0000313" key="2">
    <source>
        <dbReference type="Proteomes" id="UP001428817"/>
    </source>
</evidence>
<dbReference type="RefSeq" id="WP_185065972.1">
    <property type="nucleotide sequence ID" value="NZ_BAABJP010000026.1"/>
</dbReference>
<dbReference type="InterPro" id="IPR029032">
    <property type="entry name" value="AhpD-like"/>
</dbReference>
<accession>A0ABP9QHP5</accession>